<protein>
    <recommendedName>
        <fullName evidence="10">DoxX family protein</fullName>
    </recommendedName>
</protein>
<dbReference type="OrthoDB" id="4752607at2"/>
<keyword evidence="3" id="KW-1003">Cell membrane</keyword>
<dbReference type="PANTHER" id="PTHR33452">
    <property type="entry name" value="OXIDOREDUCTASE CATD-RELATED"/>
    <property type="match status" value="1"/>
</dbReference>
<reference evidence="8 9" key="1">
    <citation type="submission" date="2015-10" db="EMBL/GenBank/DDBJ databases">
        <title>Mycobacterium gordonae draft genome assembly.</title>
        <authorList>
            <person name="Ustinova V."/>
            <person name="Smirnova T."/>
            <person name="Blagodatskikh K."/>
            <person name="Varlamov D."/>
            <person name="Larionova E."/>
            <person name="Chernousova L."/>
        </authorList>
    </citation>
    <scope>NUCLEOTIDE SEQUENCE [LARGE SCALE GENOMIC DNA]</scope>
    <source>
        <strain evidence="8 9">CTRI 14-8773</strain>
    </source>
</reference>
<gene>
    <name evidence="8" type="ORF">AO501_30125</name>
</gene>
<evidence type="ECO:0000256" key="6">
    <source>
        <dbReference type="ARBA" id="ARBA00023136"/>
    </source>
</evidence>
<feature type="transmembrane region" description="Helical" evidence="7">
    <location>
        <begin position="62"/>
        <end position="81"/>
    </location>
</feature>
<comment type="similarity">
    <text evidence="2">Belongs to the DoxX family.</text>
</comment>
<keyword evidence="5 7" id="KW-1133">Transmembrane helix</keyword>
<dbReference type="RefSeq" id="WP_050019267.1">
    <property type="nucleotide sequence ID" value="NZ_LKTM01000373.1"/>
</dbReference>
<evidence type="ECO:0000256" key="3">
    <source>
        <dbReference type="ARBA" id="ARBA00022475"/>
    </source>
</evidence>
<evidence type="ECO:0000256" key="1">
    <source>
        <dbReference type="ARBA" id="ARBA00004651"/>
    </source>
</evidence>
<keyword evidence="6 7" id="KW-0472">Membrane</keyword>
<proteinExistence type="inferred from homology"/>
<evidence type="ECO:0000313" key="8">
    <source>
        <dbReference type="EMBL" id="KQH75499.1"/>
    </source>
</evidence>
<evidence type="ECO:0000256" key="5">
    <source>
        <dbReference type="ARBA" id="ARBA00022989"/>
    </source>
</evidence>
<dbReference type="Pfam" id="PF07681">
    <property type="entry name" value="DoxX"/>
    <property type="match status" value="1"/>
</dbReference>
<evidence type="ECO:0000256" key="2">
    <source>
        <dbReference type="ARBA" id="ARBA00006679"/>
    </source>
</evidence>
<dbReference type="AlphaFoldDB" id="A0A0Q2RJA7"/>
<name>A0A0Q2RJA7_MYCGO</name>
<evidence type="ECO:0000313" key="9">
    <source>
        <dbReference type="Proteomes" id="UP000051677"/>
    </source>
</evidence>
<dbReference type="InterPro" id="IPR032808">
    <property type="entry name" value="DoxX"/>
</dbReference>
<sequence>MRHIVIHGVSITAGFRPAYRRVSDVLNTLGWLPNLVLRLTIGFMFFSGAIGKLGDLTTFTQMFANLGIPAAGFLAPLTAVVELVGGAALMLGLGTRVVSLVLAGDMVGALITDIGPDLAHKHPGWWDFLSNLFYAPEWLLVGLLTWLTCVGSGKAGLDELVNRCAPRTAD</sequence>
<accession>A0A0Q2RJA7</accession>
<dbReference type="EMBL" id="LKTM01000373">
    <property type="protein sequence ID" value="KQH75499.1"/>
    <property type="molecule type" value="Genomic_DNA"/>
</dbReference>
<dbReference type="PANTHER" id="PTHR33452:SF1">
    <property type="entry name" value="INNER MEMBRANE PROTEIN YPHA-RELATED"/>
    <property type="match status" value="1"/>
</dbReference>
<evidence type="ECO:0000256" key="7">
    <source>
        <dbReference type="SAM" id="Phobius"/>
    </source>
</evidence>
<evidence type="ECO:0008006" key="10">
    <source>
        <dbReference type="Google" id="ProtNLM"/>
    </source>
</evidence>
<organism evidence="8 9">
    <name type="scientific">Mycobacterium gordonae</name>
    <dbReference type="NCBI Taxonomy" id="1778"/>
    <lineage>
        <taxon>Bacteria</taxon>
        <taxon>Bacillati</taxon>
        <taxon>Actinomycetota</taxon>
        <taxon>Actinomycetes</taxon>
        <taxon>Mycobacteriales</taxon>
        <taxon>Mycobacteriaceae</taxon>
        <taxon>Mycobacterium</taxon>
    </lineage>
</organism>
<dbReference type="STRING" id="1778.A9W97_02410"/>
<keyword evidence="4 7" id="KW-0812">Transmembrane</keyword>
<feature type="transmembrane region" description="Helical" evidence="7">
    <location>
        <begin position="30"/>
        <end position="50"/>
    </location>
</feature>
<comment type="caution">
    <text evidence="8">The sequence shown here is derived from an EMBL/GenBank/DDBJ whole genome shotgun (WGS) entry which is preliminary data.</text>
</comment>
<comment type="subcellular location">
    <subcellularLocation>
        <location evidence="1">Cell membrane</location>
        <topology evidence="1">Multi-pass membrane protein</topology>
    </subcellularLocation>
</comment>
<feature type="transmembrane region" description="Helical" evidence="7">
    <location>
        <begin position="87"/>
        <end position="111"/>
    </location>
</feature>
<dbReference type="GO" id="GO:0005886">
    <property type="term" value="C:plasma membrane"/>
    <property type="evidence" value="ECO:0007669"/>
    <property type="project" value="UniProtKB-SubCell"/>
</dbReference>
<evidence type="ECO:0000256" key="4">
    <source>
        <dbReference type="ARBA" id="ARBA00022692"/>
    </source>
</evidence>
<dbReference type="Proteomes" id="UP000051677">
    <property type="component" value="Unassembled WGS sequence"/>
</dbReference>
<dbReference type="InterPro" id="IPR051907">
    <property type="entry name" value="DoxX-like_oxidoreductase"/>
</dbReference>